<evidence type="ECO:0000313" key="1">
    <source>
        <dbReference type="EnsemblMetazoa" id="GAUT021566-PA"/>
    </source>
</evidence>
<dbReference type="VEuPathDB" id="VectorBase:GAUT021566"/>
<dbReference type="EnsemblMetazoa" id="GAUT021566-RA">
    <property type="protein sequence ID" value="GAUT021566-PA"/>
    <property type="gene ID" value="GAUT021566"/>
</dbReference>
<reference evidence="1" key="1">
    <citation type="submission" date="2020-05" db="UniProtKB">
        <authorList>
            <consortium name="EnsemblMetazoa"/>
        </authorList>
    </citation>
    <scope>IDENTIFICATION</scope>
    <source>
        <strain evidence="1">TTRI</strain>
    </source>
</reference>
<organism evidence="1 2">
    <name type="scientific">Glossina austeni</name>
    <name type="common">Savannah tsetse fly</name>
    <dbReference type="NCBI Taxonomy" id="7395"/>
    <lineage>
        <taxon>Eukaryota</taxon>
        <taxon>Metazoa</taxon>
        <taxon>Ecdysozoa</taxon>
        <taxon>Arthropoda</taxon>
        <taxon>Hexapoda</taxon>
        <taxon>Insecta</taxon>
        <taxon>Pterygota</taxon>
        <taxon>Neoptera</taxon>
        <taxon>Endopterygota</taxon>
        <taxon>Diptera</taxon>
        <taxon>Brachycera</taxon>
        <taxon>Muscomorpha</taxon>
        <taxon>Hippoboscoidea</taxon>
        <taxon>Glossinidae</taxon>
        <taxon>Glossina</taxon>
    </lineage>
</organism>
<proteinExistence type="predicted"/>
<protein>
    <submittedName>
        <fullName evidence="1">Uncharacterized protein</fullName>
    </submittedName>
</protein>
<evidence type="ECO:0000313" key="2">
    <source>
        <dbReference type="Proteomes" id="UP000078200"/>
    </source>
</evidence>
<accession>A0A1A9V099</accession>
<dbReference type="AlphaFoldDB" id="A0A1A9V099"/>
<dbReference type="Proteomes" id="UP000078200">
    <property type="component" value="Unassembled WGS sequence"/>
</dbReference>
<sequence>MLSEMDSVEESSYWADQVLVVIEAPHLSIKSSPFFITLTSLLSTSGGSSVGWFSRIINSGLHGPSVSLYSTNLGAKINLKCTRQYSTRLALGSSRFESKTVTDQQVADAENT</sequence>
<keyword evidence="2" id="KW-1185">Reference proteome</keyword>
<name>A0A1A9V099_GLOAU</name>